<evidence type="ECO:0000313" key="1">
    <source>
        <dbReference type="EMBL" id="MBE5023389.1"/>
    </source>
</evidence>
<organism evidence="1 2">
    <name type="scientific">Thermophilibacter gallinarum</name>
    <dbReference type="NCBI Taxonomy" id="2779357"/>
    <lineage>
        <taxon>Bacteria</taxon>
        <taxon>Bacillati</taxon>
        <taxon>Actinomycetota</taxon>
        <taxon>Coriobacteriia</taxon>
        <taxon>Coriobacteriales</taxon>
        <taxon>Atopobiaceae</taxon>
        <taxon>Thermophilibacter</taxon>
    </lineage>
</organism>
<accession>A0ABR9QR04</accession>
<evidence type="ECO:0008006" key="3">
    <source>
        <dbReference type="Google" id="ProtNLM"/>
    </source>
</evidence>
<dbReference type="RefSeq" id="WP_193528847.1">
    <property type="nucleotide sequence ID" value="NZ_JADCJZ010000001.1"/>
</dbReference>
<proteinExistence type="predicted"/>
<sequence>MHAHLQRSPLPTGSILRLSEDVLCVSPEHLCVQMAPRLTQLELIVLLSELLGLYAICPATEDGMLQRDVPIMTPDSLLEHLELLGPCHGVGKVRRALEMACVRSGSPRETKLSLRLALKPALGGYHLNVLSMNESIEVRRIGNRMRRGVRRPDILIAGPKISGMPRKVVAVEYNGRRHDEPARLAQDAVRSNELKAIDIIEFIVRREQYSDLDYMDGLVAVIREKLGLPRVSVDPAERRWRRCQRLRLYHELELIDGTSWNGLEREKAPATPETPAEEDDWNVVPVDAYGM</sequence>
<gene>
    <name evidence="1" type="ORF">INF26_00755</name>
</gene>
<protein>
    <recommendedName>
        <fullName evidence="3">DUF559 domain-containing protein</fullName>
    </recommendedName>
</protein>
<name>A0ABR9QR04_9ACTN</name>
<dbReference type="EMBL" id="JADCJZ010000001">
    <property type="protein sequence ID" value="MBE5023389.1"/>
    <property type="molecule type" value="Genomic_DNA"/>
</dbReference>
<evidence type="ECO:0000313" key="2">
    <source>
        <dbReference type="Proteomes" id="UP001194273"/>
    </source>
</evidence>
<keyword evidence="2" id="KW-1185">Reference proteome</keyword>
<dbReference type="Proteomes" id="UP001194273">
    <property type="component" value="Unassembled WGS sequence"/>
</dbReference>
<comment type="caution">
    <text evidence="1">The sequence shown here is derived from an EMBL/GenBank/DDBJ whole genome shotgun (WGS) entry which is preliminary data.</text>
</comment>
<reference evidence="1 2" key="1">
    <citation type="submission" date="2020-10" db="EMBL/GenBank/DDBJ databases">
        <title>ChiBAC.</title>
        <authorList>
            <person name="Zenner C."/>
            <person name="Hitch T.C.A."/>
            <person name="Clavel T."/>
        </authorList>
    </citation>
    <scope>NUCLEOTIDE SEQUENCE [LARGE SCALE GENOMIC DNA]</scope>
    <source>
        <strain evidence="1 2">DSM 107455</strain>
    </source>
</reference>